<feature type="compositionally biased region" description="Basic and acidic residues" evidence="6">
    <location>
        <begin position="272"/>
        <end position="287"/>
    </location>
</feature>
<keyword evidence="5 7" id="KW-0472">Membrane</keyword>
<feature type="compositionally biased region" description="Low complexity" evidence="6">
    <location>
        <begin position="23"/>
        <end position="35"/>
    </location>
</feature>
<organism evidence="9">
    <name type="scientific">Odontella aurita</name>
    <dbReference type="NCBI Taxonomy" id="265563"/>
    <lineage>
        <taxon>Eukaryota</taxon>
        <taxon>Sar</taxon>
        <taxon>Stramenopiles</taxon>
        <taxon>Ochrophyta</taxon>
        <taxon>Bacillariophyta</taxon>
        <taxon>Mediophyceae</taxon>
        <taxon>Biddulphiophycidae</taxon>
        <taxon>Eupodiscales</taxon>
        <taxon>Odontellaceae</taxon>
        <taxon>Odontella</taxon>
    </lineage>
</organism>
<keyword evidence="3 7" id="KW-0812">Transmembrane</keyword>
<feature type="region of interest" description="Disordered" evidence="6">
    <location>
        <begin position="725"/>
        <end position="747"/>
    </location>
</feature>
<dbReference type="GO" id="GO:0016020">
    <property type="term" value="C:membrane"/>
    <property type="evidence" value="ECO:0007669"/>
    <property type="project" value="UniProtKB-SubCell"/>
</dbReference>
<evidence type="ECO:0000313" key="9">
    <source>
        <dbReference type="EMBL" id="CAE2257851.1"/>
    </source>
</evidence>
<dbReference type="PANTHER" id="PTHR13414">
    <property type="entry name" value="HUEL-CATION TRANSPORTER"/>
    <property type="match status" value="1"/>
</dbReference>
<evidence type="ECO:0000256" key="4">
    <source>
        <dbReference type="ARBA" id="ARBA00022989"/>
    </source>
</evidence>
<evidence type="ECO:0000256" key="6">
    <source>
        <dbReference type="SAM" id="MobiDB-lite"/>
    </source>
</evidence>
<feature type="compositionally biased region" description="Basic and acidic residues" evidence="6">
    <location>
        <begin position="149"/>
        <end position="159"/>
    </location>
</feature>
<dbReference type="InterPro" id="IPR002524">
    <property type="entry name" value="Cation_efflux"/>
</dbReference>
<dbReference type="Gene3D" id="1.20.1510.10">
    <property type="entry name" value="Cation efflux protein transmembrane domain"/>
    <property type="match status" value="1"/>
</dbReference>
<dbReference type="AlphaFoldDB" id="A0A7S4JAV4"/>
<feature type="region of interest" description="Disordered" evidence="6">
    <location>
        <begin position="210"/>
        <end position="337"/>
    </location>
</feature>
<sequence length="747" mass="80171">MLAAYRRAAARTGTNAIAIASAAPAGGSTACGSSPRPSLRRGTAFAAVGRSPRHHSPLPSSPSPRRWSGVARSNPPPPPPPPSSSAVGTSARYDAASPRWGCPIVGGGGRLGANLRIERDASSARWLWPMRCLSTASPRGDDDSDGDGDGARGRGRMDGKPFPPPLMLTSHPGGMHSGRGEDDAAARRRRTQRAQRLALRVLAAALSESDAAAAGSRRYFSADTGSKPPISPPGDDARDKGADRQTAKEAQGGDTRLQQRTDADFAEYLKGGTDEAHVGDGTDERGRGTLGTAPLPSSSSSSSSSPQPSSQQQQEPPQDEWRHLHKNHPNLTLPSQRELTEAYRRIERNQRSSLEKSIAATSANVRRALYGNLVICVAKFGAWLSSGSSAMLSEFIHSVVDCGNQSLLLVGLRDSGMEADRKHPYGYGKSVYFWALVSALGTFFLGAGVSMTHAVGELMGGPSLQEVTWHVWSVLGLSFAVDGYVLWKTVAGLRVDAPDGTPFWTYVRNMRDPATLAILLEDGAACLGVVIAIAGIGATSYSGMPVFDGLAGVTISGLLAAMGLALVRVNHRFLLGQAVDPVITRGIEDILTGRSSIENVYSVQSQWTGPDTFSYKAEVDFDGTFLAAKIMPRYQREFLEARDTLDSDLRVLLSWYAEDVMRTVEREVRDIEADIREAYPGAEFIELEPMSKDSNRFAIDDGMEAQLKRIETDALNHFLSRLYKSKGTSRSKKADGDEAKKDGRGKS</sequence>
<feature type="transmembrane region" description="Helical" evidence="7">
    <location>
        <begin position="431"/>
        <end position="449"/>
    </location>
</feature>
<feature type="compositionally biased region" description="Basic and acidic residues" evidence="6">
    <location>
        <begin position="732"/>
        <end position="747"/>
    </location>
</feature>
<dbReference type="SUPFAM" id="SSF161111">
    <property type="entry name" value="Cation efflux protein transmembrane domain-like"/>
    <property type="match status" value="1"/>
</dbReference>
<dbReference type="GO" id="GO:0008324">
    <property type="term" value="F:monoatomic cation transmembrane transporter activity"/>
    <property type="evidence" value="ECO:0007669"/>
    <property type="project" value="InterPro"/>
</dbReference>
<dbReference type="Pfam" id="PF01545">
    <property type="entry name" value="Cation_efflux"/>
    <property type="match status" value="1"/>
</dbReference>
<feature type="transmembrane region" description="Helical" evidence="7">
    <location>
        <begin position="549"/>
        <end position="567"/>
    </location>
</feature>
<dbReference type="EMBL" id="HBKQ01036417">
    <property type="protein sequence ID" value="CAE2257851.1"/>
    <property type="molecule type" value="Transcribed_RNA"/>
</dbReference>
<evidence type="ECO:0000256" key="5">
    <source>
        <dbReference type="ARBA" id="ARBA00023136"/>
    </source>
</evidence>
<keyword evidence="4 7" id="KW-1133">Transmembrane helix</keyword>
<proteinExistence type="predicted"/>
<keyword evidence="2" id="KW-0813">Transport</keyword>
<accession>A0A7S4JAV4</accession>
<comment type="subcellular location">
    <subcellularLocation>
        <location evidence="1">Membrane</location>
        <topology evidence="1">Multi-pass membrane protein</topology>
    </subcellularLocation>
</comment>
<evidence type="ECO:0000256" key="3">
    <source>
        <dbReference type="ARBA" id="ARBA00022692"/>
    </source>
</evidence>
<feature type="domain" description="Cation efflux protein transmembrane" evidence="8">
    <location>
        <begin position="367"/>
        <end position="574"/>
    </location>
</feature>
<dbReference type="InterPro" id="IPR040177">
    <property type="entry name" value="SLC30A9"/>
</dbReference>
<dbReference type="GO" id="GO:0005783">
    <property type="term" value="C:endoplasmic reticulum"/>
    <property type="evidence" value="ECO:0007669"/>
    <property type="project" value="TreeGrafter"/>
</dbReference>
<dbReference type="InterPro" id="IPR027469">
    <property type="entry name" value="Cation_efflux_TMD_sf"/>
</dbReference>
<dbReference type="GO" id="GO:0006882">
    <property type="term" value="P:intracellular zinc ion homeostasis"/>
    <property type="evidence" value="ECO:0007669"/>
    <property type="project" value="TreeGrafter"/>
</dbReference>
<evidence type="ECO:0000259" key="8">
    <source>
        <dbReference type="Pfam" id="PF01545"/>
    </source>
</evidence>
<feature type="compositionally biased region" description="Basic and acidic residues" evidence="6">
    <location>
        <begin position="235"/>
        <end position="247"/>
    </location>
</feature>
<gene>
    <name evidence="9" type="ORF">OAUR00152_LOCUS25076</name>
</gene>
<evidence type="ECO:0000256" key="7">
    <source>
        <dbReference type="SAM" id="Phobius"/>
    </source>
</evidence>
<feature type="region of interest" description="Disordered" evidence="6">
    <location>
        <begin position="23"/>
        <end position="92"/>
    </location>
</feature>
<name>A0A7S4JAV4_9STRA</name>
<feature type="transmembrane region" description="Helical" evidence="7">
    <location>
        <begin position="516"/>
        <end position="537"/>
    </location>
</feature>
<reference evidence="9" key="1">
    <citation type="submission" date="2021-01" db="EMBL/GenBank/DDBJ databases">
        <authorList>
            <person name="Corre E."/>
            <person name="Pelletier E."/>
            <person name="Niang G."/>
            <person name="Scheremetjew M."/>
            <person name="Finn R."/>
            <person name="Kale V."/>
            <person name="Holt S."/>
            <person name="Cochrane G."/>
            <person name="Meng A."/>
            <person name="Brown T."/>
            <person name="Cohen L."/>
        </authorList>
    </citation>
    <scope>NUCLEOTIDE SEQUENCE</scope>
    <source>
        <strain evidence="9">Isolate 1302-5</strain>
    </source>
</reference>
<dbReference type="GO" id="GO:0006829">
    <property type="term" value="P:zinc ion transport"/>
    <property type="evidence" value="ECO:0007669"/>
    <property type="project" value="InterPro"/>
</dbReference>
<evidence type="ECO:0000256" key="2">
    <source>
        <dbReference type="ARBA" id="ARBA00022448"/>
    </source>
</evidence>
<protein>
    <recommendedName>
        <fullName evidence="8">Cation efflux protein transmembrane domain-containing protein</fullName>
    </recommendedName>
</protein>
<feature type="transmembrane region" description="Helical" evidence="7">
    <location>
        <begin position="469"/>
        <end position="487"/>
    </location>
</feature>
<dbReference type="PANTHER" id="PTHR13414:SF9">
    <property type="entry name" value="PROTON-COUPLED ZINC ANTIPORTER SLC30A9, MITOCHONDRIAL"/>
    <property type="match status" value="1"/>
</dbReference>
<dbReference type="NCBIfam" id="TIGR01297">
    <property type="entry name" value="CDF"/>
    <property type="match status" value="1"/>
</dbReference>
<evidence type="ECO:0000256" key="1">
    <source>
        <dbReference type="ARBA" id="ARBA00004141"/>
    </source>
</evidence>
<feature type="compositionally biased region" description="Pro residues" evidence="6">
    <location>
        <begin position="74"/>
        <end position="83"/>
    </location>
</feature>
<dbReference type="PROSITE" id="PS51257">
    <property type="entry name" value="PROKAR_LIPOPROTEIN"/>
    <property type="match status" value="1"/>
</dbReference>
<feature type="region of interest" description="Disordered" evidence="6">
    <location>
        <begin position="134"/>
        <end position="192"/>
    </location>
</feature>
<feature type="compositionally biased region" description="Low complexity" evidence="6">
    <location>
        <begin position="296"/>
        <end position="316"/>
    </location>
</feature>
<dbReference type="InterPro" id="IPR058533">
    <property type="entry name" value="Cation_efflux_TM"/>
</dbReference>